<dbReference type="PANTHER" id="PTHR32092:SF2">
    <property type="entry name" value="ALPHA-GALACTURONIDASE"/>
    <property type="match status" value="1"/>
</dbReference>
<keyword evidence="15" id="KW-1185">Reference proteome</keyword>
<evidence type="ECO:0000313" key="14">
    <source>
        <dbReference type="EMBL" id="SMF10892.1"/>
    </source>
</evidence>
<keyword evidence="10" id="KW-0170">Cobalt</keyword>
<keyword evidence="7" id="KW-0119">Carbohydrate metabolism</keyword>
<dbReference type="InterPro" id="IPR015955">
    <property type="entry name" value="Lactate_DH/Glyco_Ohase_4_C"/>
</dbReference>
<evidence type="ECO:0000256" key="1">
    <source>
        <dbReference type="ARBA" id="ARBA00001936"/>
    </source>
</evidence>
<dbReference type="GO" id="GO:0004553">
    <property type="term" value="F:hydrolase activity, hydrolyzing O-glycosyl compounds"/>
    <property type="evidence" value="ECO:0007669"/>
    <property type="project" value="InterPro"/>
</dbReference>
<keyword evidence="10" id="KW-0408">Iron</keyword>
<dbReference type="STRING" id="464029.SAMN02982989_5212"/>
<evidence type="ECO:0000256" key="4">
    <source>
        <dbReference type="ARBA" id="ARBA00022801"/>
    </source>
</evidence>
<evidence type="ECO:0000256" key="3">
    <source>
        <dbReference type="ARBA" id="ARBA00022723"/>
    </source>
</evidence>
<dbReference type="RefSeq" id="WP_085420568.1">
    <property type="nucleotide sequence ID" value="NZ_FXAF01000002.1"/>
</dbReference>
<keyword evidence="8 12" id="KW-0326">Glycosidase</keyword>
<dbReference type="Proteomes" id="UP000192903">
    <property type="component" value="Unassembled WGS sequence"/>
</dbReference>
<comment type="cofactor">
    <cofactor evidence="1">
        <name>Mn(2+)</name>
        <dbReference type="ChEBI" id="CHEBI:29035"/>
    </cofactor>
</comment>
<dbReference type="GO" id="GO:0046872">
    <property type="term" value="F:metal ion binding"/>
    <property type="evidence" value="ECO:0007669"/>
    <property type="project" value="UniProtKB-KW"/>
</dbReference>
<dbReference type="PRINTS" id="PR00732">
    <property type="entry name" value="GLHYDRLASE4"/>
</dbReference>
<dbReference type="GO" id="GO:0016616">
    <property type="term" value="F:oxidoreductase activity, acting on the CH-OH group of donors, NAD or NADP as acceptor"/>
    <property type="evidence" value="ECO:0007669"/>
    <property type="project" value="InterPro"/>
</dbReference>
<dbReference type="InterPro" id="IPR036291">
    <property type="entry name" value="NAD(P)-bd_dom_sf"/>
</dbReference>
<keyword evidence="10" id="KW-0533">Nickel</keyword>
<dbReference type="OrthoDB" id="9767022at2"/>
<feature type="binding site" evidence="10">
    <location>
        <position position="178"/>
    </location>
    <ligand>
        <name>Mn(2+)</name>
        <dbReference type="ChEBI" id="CHEBI:29035"/>
    </ligand>
</feature>
<dbReference type="EMBL" id="FXAF01000002">
    <property type="protein sequence ID" value="SMF10892.1"/>
    <property type="molecule type" value="Genomic_DNA"/>
</dbReference>
<gene>
    <name evidence="14" type="ORF">SAMN02982989_5212</name>
</gene>
<sequence>MHNNGNGSSFNIAYVGGGSLNWATKLMGDLAYDGTVAAHVRLYDLDQTAAGRNARIGMRYAERAGQTERLRYTAEPSLKSALTGADFVIISILPGSFDDMAHDIAIPERYGIRQSVGDTVGPGGFIRALRAIPQLAEIAAAIAEFCPKAYVCNLTNPMSVLTGTLYKVFPEIRAWGSCHEVIKIRKLMAFLANRRRGEVAFGYRDAKLNVLGINHFTFVDAASVGGMDMMADYMAFVKEHHAAGWRESPIDPADEHARYFEDMNRVKFDLACRFGIAGAAGDRHLAEFVPQSWYLDENERWKFGLTPVDYRIRERTEKQAAAAALDAGAPLPSPAPSDEAIVEQIKALTGGPEHVSNVNLPNMGQMQGLPFGAIVETNARFSGLGVQPVQAGRLPAALEVIVRPHAERQTALVEAVLAHDGGALLPLFLSDPLVAALSPDRAAAMFREMVAATTHRLPEALAKAGKAA</sequence>
<evidence type="ECO:0000256" key="5">
    <source>
        <dbReference type="ARBA" id="ARBA00023027"/>
    </source>
</evidence>
<evidence type="ECO:0000256" key="9">
    <source>
        <dbReference type="PIRSR" id="PIRSR601088-2"/>
    </source>
</evidence>
<protein>
    <submittedName>
        <fullName evidence="14">Alpha-galactosidase</fullName>
    </submittedName>
</protein>
<dbReference type="Pfam" id="PF11975">
    <property type="entry name" value="Glyco_hydro_4C"/>
    <property type="match status" value="1"/>
</dbReference>
<evidence type="ECO:0000256" key="2">
    <source>
        <dbReference type="ARBA" id="ARBA00010141"/>
    </source>
</evidence>
<dbReference type="InterPro" id="IPR053715">
    <property type="entry name" value="GH4_Enzyme_sf"/>
</dbReference>
<evidence type="ECO:0000256" key="10">
    <source>
        <dbReference type="PIRSR" id="PIRSR601088-3"/>
    </source>
</evidence>
<feature type="binding site" evidence="10">
    <location>
        <position position="215"/>
    </location>
    <ligand>
        <name>Mn(2+)</name>
        <dbReference type="ChEBI" id="CHEBI:29035"/>
    </ligand>
</feature>
<keyword evidence="6 10" id="KW-0464">Manganese</keyword>
<proteinExistence type="inferred from homology"/>
<accession>A0A1X7D8M2</accession>
<evidence type="ECO:0000256" key="7">
    <source>
        <dbReference type="ARBA" id="ARBA00023277"/>
    </source>
</evidence>
<evidence type="ECO:0000256" key="12">
    <source>
        <dbReference type="RuleBase" id="RU361152"/>
    </source>
</evidence>
<keyword evidence="5 12" id="KW-0520">NAD</keyword>
<evidence type="ECO:0000256" key="6">
    <source>
        <dbReference type="ARBA" id="ARBA00023211"/>
    </source>
</evidence>
<evidence type="ECO:0000313" key="15">
    <source>
        <dbReference type="Proteomes" id="UP000192903"/>
    </source>
</evidence>
<reference evidence="15" key="1">
    <citation type="submission" date="2017-04" db="EMBL/GenBank/DDBJ databases">
        <authorList>
            <person name="Varghese N."/>
            <person name="Submissions S."/>
        </authorList>
    </citation>
    <scope>NUCLEOTIDE SEQUENCE [LARGE SCALE GENOMIC DNA]</scope>
    <source>
        <strain evidence="15">B4P</strain>
    </source>
</reference>
<dbReference type="Pfam" id="PF02056">
    <property type="entry name" value="Glyco_hydro_4"/>
    <property type="match status" value="1"/>
</dbReference>
<dbReference type="GO" id="GO:0005975">
    <property type="term" value="P:carbohydrate metabolic process"/>
    <property type="evidence" value="ECO:0007669"/>
    <property type="project" value="InterPro"/>
</dbReference>
<dbReference type="SUPFAM" id="SSF56327">
    <property type="entry name" value="LDH C-terminal domain-like"/>
    <property type="match status" value="1"/>
</dbReference>
<dbReference type="AlphaFoldDB" id="A0A1X7D8M2"/>
<comment type="cofactor">
    <cofactor evidence="12">
        <name>NAD(+)</name>
        <dbReference type="ChEBI" id="CHEBI:57540"/>
    </cofactor>
    <text evidence="12">Binds 1 NAD(+) per subunit.</text>
</comment>
<feature type="site" description="Increases basicity of active site Tyr" evidence="11">
    <location>
        <position position="118"/>
    </location>
</feature>
<keyword evidence="4 12" id="KW-0378">Hydrolase</keyword>
<evidence type="ECO:0000256" key="11">
    <source>
        <dbReference type="PIRSR" id="PIRSR601088-4"/>
    </source>
</evidence>
<dbReference type="Gene3D" id="3.90.1820.10">
    <property type="entry name" value="AglA-like glucosidase"/>
    <property type="match status" value="1"/>
</dbReference>
<dbReference type="InterPro" id="IPR022616">
    <property type="entry name" value="Glyco_hydro_4_C"/>
</dbReference>
<feature type="binding site" evidence="9">
    <location>
        <position position="156"/>
    </location>
    <ligand>
        <name>substrate</name>
    </ligand>
</feature>
<name>A0A1X7D8M2_9HYPH</name>
<dbReference type="PANTHER" id="PTHR32092">
    <property type="entry name" value="6-PHOSPHO-BETA-GLUCOSIDASE-RELATED"/>
    <property type="match status" value="1"/>
</dbReference>
<dbReference type="SUPFAM" id="SSF51735">
    <property type="entry name" value="NAD(P)-binding Rossmann-fold domains"/>
    <property type="match status" value="1"/>
</dbReference>
<feature type="domain" description="Glycosyl hydrolase family 4 C-terminal" evidence="13">
    <location>
        <begin position="210"/>
        <end position="434"/>
    </location>
</feature>
<dbReference type="InterPro" id="IPR001088">
    <property type="entry name" value="Glyco_hydro_4"/>
</dbReference>
<organism evidence="14 15">
    <name type="scientific">Xaviernesmea oryzae</name>
    <dbReference type="NCBI Taxonomy" id="464029"/>
    <lineage>
        <taxon>Bacteria</taxon>
        <taxon>Pseudomonadati</taxon>
        <taxon>Pseudomonadota</taxon>
        <taxon>Alphaproteobacteria</taxon>
        <taxon>Hyphomicrobiales</taxon>
        <taxon>Rhizobiaceae</taxon>
        <taxon>Rhizobium/Agrobacterium group</taxon>
        <taxon>Xaviernesmea</taxon>
    </lineage>
</organism>
<comment type="similarity">
    <text evidence="2 12">Belongs to the glycosyl hydrolase 4 family.</text>
</comment>
<evidence type="ECO:0000256" key="8">
    <source>
        <dbReference type="ARBA" id="ARBA00023295"/>
    </source>
</evidence>
<evidence type="ECO:0000259" key="13">
    <source>
        <dbReference type="Pfam" id="PF11975"/>
    </source>
</evidence>
<keyword evidence="3 10" id="KW-0479">Metal-binding</keyword>